<comment type="caution">
    <text evidence="4">The sequence shown here is derived from an EMBL/GenBank/DDBJ whole genome shotgun (WGS) entry which is preliminary data.</text>
</comment>
<evidence type="ECO:0000313" key="4">
    <source>
        <dbReference type="EMBL" id="TCB54786.1"/>
    </source>
</evidence>
<proteinExistence type="predicted"/>
<dbReference type="Gene3D" id="2.60.120.620">
    <property type="entry name" value="q2cbj1_9rhob like domain"/>
    <property type="match status" value="1"/>
</dbReference>
<dbReference type="InterPro" id="IPR008775">
    <property type="entry name" value="Phytyl_CoA_dOase-like"/>
</dbReference>
<dbReference type="OrthoDB" id="9796766at2"/>
<accession>A0A4R0EF12</accession>
<evidence type="ECO:0000256" key="1">
    <source>
        <dbReference type="ARBA" id="ARBA00022723"/>
    </source>
</evidence>
<evidence type="ECO:0000256" key="3">
    <source>
        <dbReference type="ARBA" id="ARBA00023004"/>
    </source>
</evidence>
<reference evidence="4 5" key="1">
    <citation type="submission" date="2019-02" db="EMBL/GenBank/DDBJ databases">
        <title>High diversity of culturable Acinetobacter species in natural soil and water ecosystems.</title>
        <authorList>
            <person name="Radolfova-Krizova L."/>
            <person name="Nemec A."/>
        </authorList>
    </citation>
    <scope>NUCLEOTIDE SEQUENCE [LARGE SCALE GENOMIC DNA]</scope>
    <source>
        <strain evidence="4 5">ANC 4281</strain>
    </source>
</reference>
<dbReference type="PANTHER" id="PTHR20883">
    <property type="entry name" value="PHYTANOYL-COA DIOXYGENASE DOMAIN CONTAINING 1"/>
    <property type="match status" value="1"/>
</dbReference>
<keyword evidence="4" id="KW-0223">Dioxygenase</keyword>
<dbReference type="SUPFAM" id="SSF51197">
    <property type="entry name" value="Clavaminate synthase-like"/>
    <property type="match status" value="1"/>
</dbReference>
<dbReference type="Pfam" id="PF05721">
    <property type="entry name" value="PhyH"/>
    <property type="match status" value="1"/>
</dbReference>
<dbReference type="PANTHER" id="PTHR20883:SF19">
    <property type="entry name" value="MULTIFUNCTIONAL DIOXYGENASE AUSE"/>
    <property type="match status" value="1"/>
</dbReference>
<evidence type="ECO:0000313" key="5">
    <source>
        <dbReference type="Proteomes" id="UP000291380"/>
    </source>
</evidence>
<protein>
    <submittedName>
        <fullName evidence="4">Phytanoyl-CoA dioxygenase family protein</fullName>
    </submittedName>
</protein>
<organism evidence="4 5">
    <name type="scientific">Acinetobacter terrae</name>
    <dbReference type="NCBI Taxonomy" id="2731247"/>
    <lineage>
        <taxon>Bacteria</taxon>
        <taxon>Pseudomonadati</taxon>
        <taxon>Pseudomonadota</taxon>
        <taxon>Gammaproteobacteria</taxon>
        <taxon>Moraxellales</taxon>
        <taxon>Moraxellaceae</taxon>
        <taxon>Acinetobacter</taxon>
        <taxon>Acinetobacter Taxon 24</taxon>
    </lineage>
</organism>
<dbReference type="GO" id="GO:0016706">
    <property type="term" value="F:2-oxoglutarate-dependent dioxygenase activity"/>
    <property type="evidence" value="ECO:0007669"/>
    <property type="project" value="UniProtKB-ARBA"/>
</dbReference>
<dbReference type="GO" id="GO:0005506">
    <property type="term" value="F:iron ion binding"/>
    <property type="evidence" value="ECO:0007669"/>
    <property type="project" value="UniProtKB-ARBA"/>
</dbReference>
<dbReference type="AlphaFoldDB" id="A0A4R0EF12"/>
<gene>
    <name evidence="4" type="ORF">E0H85_15725</name>
</gene>
<keyword evidence="1" id="KW-0479">Metal-binding</keyword>
<name>A0A4R0EF12_9GAMM</name>
<dbReference type="EMBL" id="SJOA01000031">
    <property type="protein sequence ID" value="TCB54786.1"/>
    <property type="molecule type" value="Genomic_DNA"/>
</dbReference>
<dbReference type="Proteomes" id="UP000291380">
    <property type="component" value="Unassembled WGS sequence"/>
</dbReference>
<keyword evidence="2" id="KW-0560">Oxidoreductase</keyword>
<dbReference type="RefSeq" id="WP_131272148.1">
    <property type="nucleotide sequence ID" value="NZ_SJOA01000031.1"/>
</dbReference>
<sequence>MELIRLPNTATSNEISAKLKEHGYVIVDNLVAPEVMDKIAEETSEYIDTSPFGGDKFLGAKTQRTGSLISRSVTSRQLISHPTVLGVVGKHLEKSTTYQLHLTQIITVHPGSPAQVLHQDQLAWDFFEFPDDFEPQCNLLWAMTDYTEENGATRLVPGSMYKGTKQKFSQEQSIAAEMKKGSALFYTGKVYHGAGENKSDSFRQAINITYAAGWLRQEENQYLSTPPEIAKTLDDDLLKLMGYQCACFAIGYARDFEDPLAVFKGIKENKTTGMDVVVDHGHSDAKLYVEENLV</sequence>
<evidence type="ECO:0000256" key="2">
    <source>
        <dbReference type="ARBA" id="ARBA00023002"/>
    </source>
</evidence>
<keyword evidence="3" id="KW-0408">Iron</keyword>